<dbReference type="RefSeq" id="WP_077974208.1">
    <property type="nucleotide sequence ID" value="NZ_CP045178.1"/>
</dbReference>
<dbReference type="OrthoDB" id="4482242at2"/>
<feature type="transmembrane region" description="Helical" evidence="2">
    <location>
        <begin position="52"/>
        <end position="75"/>
    </location>
</feature>
<evidence type="ECO:0000256" key="1">
    <source>
        <dbReference type="SAM" id="MobiDB-lite"/>
    </source>
</evidence>
<feature type="region of interest" description="Disordered" evidence="1">
    <location>
        <begin position="1"/>
        <end position="42"/>
    </location>
</feature>
<dbReference type="STRING" id="83656.B1H18_33270"/>
<feature type="transmembrane region" description="Helical" evidence="2">
    <location>
        <begin position="95"/>
        <end position="114"/>
    </location>
</feature>
<dbReference type="InterPro" id="IPR055568">
    <property type="entry name" value="DUF7144"/>
</dbReference>
<keyword evidence="2" id="KW-0472">Membrane</keyword>
<dbReference type="Pfam" id="PF23636">
    <property type="entry name" value="DUF7144"/>
    <property type="match status" value="1"/>
</dbReference>
<accession>A0A1V3ZYV9</accession>
<evidence type="ECO:0000256" key="2">
    <source>
        <dbReference type="SAM" id="Phobius"/>
    </source>
</evidence>
<dbReference type="EMBL" id="MVFC01000053">
    <property type="protein sequence ID" value="OON71585.1"/>
    <property type="molecule type" value="Genomic_DNA"/>
</dbReference>
<dbReference type="Proteomes" id="UP000190539">
    <property type="component" value="Unassembled WGS sequence"/>
</dbReference>
<evidence type="ECO:0000259" key="3">
    <source>
        <dbReference type="Pfam" id="PF23636"/>
    </source>
</evidence>
<gene>
    <name evidence="4" type="ORF">B1H18_33270</name>
</gene>
<keyword evidence="2" id="KW-1133">Transmembrane helix</keyword>
<reference evidence="4 5" key="1">
    <citation type="submission" date="2017-02" db="EMBL/GenBank/DDBJ databases">
        <title>Draft Genome Sequence of Streptomyces tsukubaensis F601, a Producer of the immunosuppressant tacrolimus FK506.</title>
        <authorList>
            <person name="Zong G."/>
            <person name="Zhong C."/>
            <person name="Fu J."/>
            <person name="Qin R."/>
            <person name="Cao G."/>
        </authorList>
    </citation>
    <scope>NUCLEOTIDE SEQUENCE [LARGE SCALE GENOMIC DNA]</scope>
    <source>
        <strain evidence="4 5">F601</strain>
    </source>
</reference>
<name>A0A1V3ZYV9_9ACTN</name>
<organism evidence="4 5">
    <name type="scientific">Streptomyces tsukubensis</name>
    <dbReference type="NCBI Taxonomy" id="83656"/>
    <lineage>
        <taxon>Bacteria</taxon>
        <taxon>Bacillati</taxon>
        <taxon>Actinomycetota</taxon>
        <taxon>Actinomycetes</taxon>
        <taxon>Kitasatosporales</taxon>
        <taxon>Streptomycetaceae</taxon>
        <taxon>Streptomyces</taxon>
    </lineage>
</organism>
<feature type="transmembrane region" description="Helical" evidence="2">
    <location>
        <begin position="144"/>
        <end position="161"/>
    </location>
</feature>
<dbReference type="AlphaFoldDB" id="A0A1V3ZYV9"/>
<keyword evidence="5" id="KW-1185">Reference proteome</keyword>
<feature type="domain" description="DUF7144" evidence="3">
    <location>
        <begin position="52"/>
        <end position="164"/>
    </location>
</feature>
<protein>
    <recommendedName>
        <fullName evidence="3">DUF7144 domain-containing protein</fullName>
    </recommendedName>
</protein>
<feature type="transmembrane region" description="Helical" evidence="2">
    <location>
        <begin position="119"/>
        <end position="138"/>
    </location>
</feature>
<keyword evidence="2" id="KW-0812">Transmembrane</keyword>
<evidence type="ECO:0000313" key="4">
    <source>
        <dbReference type="EMBL" id="OON71585.1"/>
    </source>
</evidence>
<proteinExistence type="predicted"/>
<sequence length="183" mass="18921">MSSAAGTAGPPGPPEPGDGHEGPHGTGTHRRGAPTQELPPDDSRAAWATGGLAFAGTLMLVYGVLGILEGIAAVAADDVYATVGDYSFKFNLTTWGWIHIVVGALLFLTGLGILKNAPWAKVLGVVLAGLDVIANFIWLPYQPLWGLIAIGIGVFVIWALCTHHADRGLGYGRGGERGKGDGL</sequence>
<comment type="caution">
    <text evidence="4">The sequence shown here is derived from an EMBL/GenBank/DDBJ whole genome shotgun (WGS) entry which is preliminary data.</text>
</comment>
<evidence type="ECO:0000313" key="5">
    <source>
        <dbReference type="Proteomes" id="UP000190539"/>
    </source>
</evidence>